<reference evidence="3" key="1">
    <citation type="submission" date="2013-09" db="EMBL/GenBank/DDBJ databases">
        <title>The Genome Sequence of Anopheles culicifacies species A.</title>
        <authorList>
            <consortium name="The Broad Institute Genomics Platform"/>
            <person name="Neafsey D.E."/>
            <person name="Besansky N."/>
            <person name="Howell P."/>
            <person name="Walton C."/>
            <person name="Young S.K."/>
            <person name="Zeng Q."/>
            <person name="Gargeya S."/>
            <person name="Fitzgerald M."/>
            <person name="Haas B."/>
            <person name="Abouelleil A."/>
            <person name="Allen A.W."/>
            <person name="Alvarado L."/>
            <person name="Arachchi H.M."/>
            <person name="Berlin A.M."/>
            <person name="Chapman S.B."/>
            <person name="Gainer-Dewar J."/>
            <person name="Goldberg J."/>
            <person name="Griggs A."/>
            <person name="Gujja S."/>
            <person name="Hansen M."/>
            <person name="Howarth C."/>
            <person name="Imamovic A."/>
            <person name="Ireland A."/>
            <person name="Larimer J."/>
            <person name="McCowan C."/>
            <person name="Murphy C."/>
            <person name="Pearson M."/>
            <person name="Poon T.W."/>
            <person name="Priest M."/>
            <person name="Roberts A."/>
            <person name="Saif S."/>
            <person name="Shea T."/>
            <person name="Sisk P."/>
            <person name="Sykes S."/>
            <person name="Wortman J."/>
            <person name="Nusbaum C."/>
            <person name="Birren B."/>
        </authorList>
    </citation>
    <scope>NUCLEOTIDE SEQUENCE [LARGE SCALE GENOMIC DNA]</scope>
    <source>
        <strain evidence="3">A-37</strain>
    </source>
</reference>
<dbReference type="AlphaFoldDB" id="A0A182MMY7"/>
<dbReference type="EnsemblMetazoa" id="ACUA022141-RA">
    <property type="protein sequence ID" value="ACUA022141-PA"/>
    <property type="gene ID" value="ACUA022141"/>
</dbReference>
<dbReference type="EMBL" id="AXCM01002993">
    <property type="status" value="NOT_ANNOTATED_CDS"/>
    <property type="molecule type" value="Genomic_DNA"/>
</dbReference>
<dbReference type="Proteomes" id="UP000075883">
    <property type="component" value="Unassembled WGS sequence"/>
</dbReference>
<keyword evidence="1" id="KW-0472">Membrane</keyword>
<keyword evidence="3" id="KW-1185">Reference proteome</keyword>
<dbReference type="VEuPathDB" id="VectorBase:ACUA022141"/>
<organism evidence="2 3">
    <name type="scientific">Anopheles culicifacies</name>
    <dbReference type="NCBI Taxonomy" id="139723"/>
    <lineage>
        <taxon>Eukaryota</taxon>
        <taxon>Metazoa</taxon>
        <taxon>Ecdysozoa</taxon>
        <taxon>Arthropoda</taxon>
        <taxon>Hexapoda</taxon>
        <taxon>Insecta</taxon>
        <taxon>Pterygota</taxon>
        <taxon>Neoptera</taxon>
        <taxon>Endopterygota</taxon>
        <taxon>Diptera</taxon>
        <taxon>Nematocera</taxon>
        <taxon>Culicoidea</taxon>
        <taxon>Culicidae</taxon>
        <taxon>Anophelinae</taxon>
        <taxon>Anopheles</taxon>
        <taxon>culicifacies species complex</taxon>
    </lineage>
</organism>
<evidence type="ECO:0000313" key="2">
    <source>
        <dbReference type="EnsemblMetazoa" id="ACUA022141-PA"/>
    </source>
</evidence>
<proteinExistence type="predicted"/>
<keyword evidence="1" id="KW-1133">Transmembrane helix</keyword>
<accession>A0A182MMY7</accession>
<name>A0A182MMY7_9DIPT</name>
<feature type="transmembrane region" description="Helical" evidence="1">
    <location>
        <begin position="70"/>
        <end position="90"/>
    </location>
</feature>
<evidence type="ECO:0000256" key="1">
    <source>
        <dbReference type="SAM" id="Phobius"/>
    </source>
</evidence>
<evidence type="ECO:0000313" key="3">
    <source>
        <dbReference type="Proteomes" id="UP000075883"/>
    </source>
</evidence>
<protein>
    <submittedName>
        <fullName evidence="2">Uncharacterized protein</fullName>
    </submittedName>
</protein>
<sequence>MDSVVVALENSSCCSFVTQVLIVGKFSVFRIVPSRAVFEPFVPISPLQLPFVSLKMTFNPRNEKGTDNCTSHLIIFGKVIVAVNIFCLIIKYEGISRRYRFQFSINIEVNFQCGPIHLQCTVFSCLYIVHMRIQRGSIIIIFIIFRRCIRNQIARAQRS</sequence>
<reference evidence="2" key="2">
    <citation type="submission" date="2020-05" db="UniProtKB">
        <authorList>
            <consortium name="EnsemblMetazoa"/>
        </authorList>
    </citation>
    <scope>IDENTIFICATION</scope>
    <source>
        <strain evidence="2">A-37</strain>
    </source>
</reference>
<keyword evidence="1" id="KW-0812">Transmembrane</keyword>